<dbReference type="InterPro" id="IPR023485">
    <property type="entry name" value="Ptyr_pPase"/>
</dbReference>
<evidence type="ECO:0000313" key="2">
    <source>
        <dbReference type="EMBL" id="SVC41859.1"/>
    </source>
</evidence>
<name>A0A382LYM9_9ZZZZ</name>
<dbReference type="EMBL" id="UINC01090164">
    <property type="protein sequence ID" value="SVC41859.1"/>
    <property type="molecule type" value="Genomic_DNA"/>
</dbReference>
<evidence type="ECO:0000259" key="1">
    <source>
        <dbReference type="SMART" id="SM00226"/>
    </source>
</evidence>
<gene>
    <name evidence="2" type="ORF">METZ01_LOCUS294713</name>
</gene>
<dbReference type="InterPro" id="IPR036196">
    <property type="entry name" value="Ptyr_pPase_sf"/>
</dbReference>
<feature type="domain" description="Phosphotyrosine protein phosphatase I" evidence="1">
    <location>
        <begin position="1"/>
        <end position="162"/>
    </location>
</feature>
<dbReference type="AlphaFoldDB" id="A0A382LYM9"/>
<proteinExistence type="predicted"/>
<organism evidence="2">
    <name type="scientific">marine metagenome</name>
    <dbReference type="NCBI Taxonomy" id="408172"/>
    <lineage>
        <taxon>unclassified sequences</taxon>
        <taxon>metagenomes</taxon>
        <taxon>ecological metagenomes</taxon>
    </lineage>
</organism>
<dbReference type="SMART" id="SM00226">
    <property type="entry name" value="LMWPc"/>
    <property type="match status" value="1"/>
</dbReference>
<dbReference type="SUPFAM" id="SSF52788">
    <property type="entry name" value="Phosphotyrosine protein phosphatases I"/>
    <property type="match status" value="1"/>
</dbReference>
<reference evidence="2" key="1">
    <citation type="submission" date="2018-05" db="EMBL/GenBank/DDBJ databases">
        <authorList>
            <person name="Lanie J.A."/>
            <person name="Ng W.-L."/>
            <person name="Kazmierczak K.M."/>
            <person name="Andrzejewski T.M."/>
            <person name="Davidsen T.M."/>
            <person name="Wayne K.J."/>
            <person name="Tettelin H."/>
            <person name="Glass J.I."/>
            <person name="Rusch D."/>
            <person name="Podicherti R."/>
            <person name="Tsui H.-C.T."/>
            <person name="Winkler M.E."/>
        </authorList>
    </citation>
    <scope>NUCLEOTIDE SEQUENCE</scope>
</reference>
<dbReference type="Pfam" id="PF01451">
    <property type="entry name" value="LMWPc"/>
    <property type="match status" value="1"/>
</dbReference>
<dbReference type="Gene3D" id="3.40.50.2300">
    <property type="match status" value="1"/>
</dbReference>
<sequence length="171" mass="19128">MAEAFLKDYFIKASSEIEVISAGINVKKDFGATDKAIKAMENFNIDMSNHTTRLLDHNVVENAELIIAMTRPHELSISKIQQQARNRTFLAGEIVRLGSLVSRLEVLPSFKLWVEELHSARAGHMTSGRAGDEVLDPFDKPLEEYEKVAMRLNGICEVLCNLLTSEANKNP</sequence>
<accession>A0A382LYM9</accession>
<protein>
    <recommendedName>
        <fullName evidence="1">Phosphotyrosine protein phosphatase I domain-containing protein</fullName>
    </recommendedName>
</protein>